<protein>
    <submittedName>
        <fullName evidence="1">Uncharacterized protein</fullName>
    </submittedName>
</protein>
<dbReference type="AlphaFoldDB" id="A0A381YMS9"/>
<dbReference type="EMBL" id="UINC01018607">
    <property type="protein sequence ID" value="SVA78305.1"/>
    <property type="molecule type" value="Genomic_DNA"/>
</dbReference>
<gene>
    <name evidence="1" type="ORF">METZ01_LOCUS131159</name>
</gene>
<evidence type="ECO:0000313" key="1">
    <source>
        <dbReference type="EMBL" id="SVA78305.1"/>
    </source>
</evidence>
<proteinExistence type="predicted"/>
<organism evidence="1">
    <name type="scientific">marine metagenome</name>
    <dbReference type="NCBI Taxonomy" id="408172"/>
    <lineage>
        <taxon>unclassified sequences</taxon>
        <taxon>metagenomes</taxon>
        <taxon>ecological metagenomes</taxon>
    </lineage>
</organism>
<sequence length="25" mass="2948">MSCSNELDAIHQVLKQRYHRFNNSG</sequence>
<name>A0A381YMS9_9ZZZZ</name>
<accession>A0A381YMS9</accession>
<reference evidence="1" key="1">
    <citation type="submission" date="2018-05" db="EMBL/GenBank/DDBJ databases">
        <authorList>
            <person name="Lanie J.A."/>
            <person name="Ng W.-L."/>
            <person name="Kazmierczak K.M."/>
            <person name="Andrzejewski T.M."/>
            <person name="Davidsen T.M."/>
            <person name="Wayne K.J."/>
            <person name="Tettelin H."/>
            <person name="Glass J.I."/>
            <person name="Rusch D."/>
            <person name="Podicherti R."/>
            <person name="Tsui H.-C.T."/>
            <person name="Winkler M.E."/>
        </authorList>
    </citation>
    <scope>NUCLEOTIDE SEQUENCE</scope>
</reference>